<feature type="region of interest" description="Disordered" evidence="2">
    <location>
        <begin position="1"/>
        <end position="33"/>
    </location>
</feature>
<dbReference type="EMBL" id="SMMG02000027">
    <property type="protein sequence ID" value="KAA3452530.1"/>
    <property type="molecule type" value="Genomic_DNA"/>
</dbReference>
<keyword evidence="1" id="KW-0175">Coiled coil</keyword>
<proteinExistence type="predicted"/>
<evidence type="ECO:0000256" key="1">
    <source>
        <dbReference type="SAM" id="Coils"/>
    </source>
</evidence>
<dbReference type="OrthoDB" id="778454at2759"/>
<name>A0A5B6U3M8_9ROSI</name>
<protein>
    <submittedName>
        <fullName evidence="3">Transposon Ty3-I Gag-Pol polyprotein</fullName>
    </submittedName>
</protein>
<dbReference type="Gene3D" id="2.40.70.10">
    <property type="entry name" value="Acid Proteases"/>
    <property type="match status" value="1"/>
</dbReference>
<dbReference type="PANTHER" id="PTHR33067:SF31">
    <property type="entry name" value="RNA-DIRECTED DNA POLYMERASE"/>
    <property type="match status" value="1"/>
</dbReference>
<keyword evidence="4" id="KW-1185">Reference proteome</keyword>
<evidence type="ECO:0000256" key="2">
    <source>
        <dbReference type="SAM" id="MobiDB-lite"/>
    </source>
</evidence>
<feature type="region of interest" description="Disordered" evidence="2">
    <location>
        <begin position="90"/>
        <end position="111"/>
    </location>
</feature>
<organism evidence="3 4">
    <name type="scientific">Gossypium australe</name>
    <dbReference type="NCBI Taxonomy" id="47621"/>
    <lineage>
        <taxon>Eukaryota</taxon>
        <taxon>Viridiplantae</taxon>
        <taxon>Streptophyta</taxon>
        <taxon>Embryophyta</taxon>
        <taxon>Tracheophyta</taxon>
        <taxon>Spermatophyta</taxon>
        <taxon>Magnoliopsida</taxon>
        <taxon>eudicotyledons</taxon>
        <taxon>Gunneridae</taxon>
        <taxon>Pentapetalae</taxon>
        <taxon>rosids</taxon>
        <taxon>malvids</taxon>
        <taxon>Malvales</taxon>
        <taxon>Malvaceae</taxon>
        <taxon>Malvoideae</taxon>
        <taxon>Gossypium</taxon>
    </lineage>
</organism>
<evidence type="ECO:0000313" key="3">
    <source>
        <dbReference type="EMBL" id="KAA3452530.1"/>
    </source>
</evidence>
<dbReference type="PANTHER" id="PTHR33067">
    <property type="entry name" value="RNA-DIRECTED DNA POLYMERASE-RELATED"/>
    <property type="match status" value="1"/>
</dbReference>
<comment type="caution">
    <text evidence="3">The sequence shown here is derived from an EMBL/GenBank/DDBJ whole genome shotgun (WGS) entry which is preliminary data.</text>
</comment>
<feature type="coiled-coil region" evidence="1">
    <location>
        <begin position="38"/>
        <end position="86"/>
    </location>
</feature>
<feature type="compositionally biased region" description="Polar residues" evidence="2">
    <location>
        <begin position="16"/>
        <end position="30"/>
    </location>
</feature>
<reference evidence="4" key="1">
    <citation type="journal article" date="2019" name="Plant Biotechnol. J.">
        <title>Genome sequencing of the Australian wild diploid species Gossypium australe highlights disease resistance and delayed gland morphogenesis.</title>
        <authorList>
            <person name="Cai Y."/>
            <person name="Cai X."/>
            <person name="Wang Q."/>
            <person name="Wang P."/>
            <person name="Zhang Y."/>
            <person name="Cai C."/>
            <person name="Xu Y."/>
            <person name="Wang K."/>
            <person name="Zhou Z."/>
            <person name="Wang C."/>
            <person name="Geng S."/>
            <person name="Li B."/>
            <person name="Dong Q."/>
            <person name="Hou Y."/>
            <person name="Wang H."/>
            <person name="Ai P."/>
            <person name="Liu Z."/>
            <person name="Yi F."/>
            <person name="Sun M."/>
            <person name="An G."/>
            <person name="Cheng J."/>
            <person name="Zhang Y."/>
            <person name="Shi Q."/>
            <person name="Xie Y."/>
            <person name="Shi X."/>
            <person name="Chang Y."/>
            <person name="Huang F."/>
            <person name="Chen Y."/>
            <person name="Hong S."/>
            <person name="Mi L."/>
            <person name="Sun Q."/>
            <person name="Zhang L."/>
            <person name="Zhou B."/>
            <person name="Peng R."/>
            <person name="Zhang X."/>
            <person name="Liu F."/>
        </authorList>
    </citation>
    <scope>NUCLEOTIDE SEQUENCE [LARGE SCALE GENOMIC DNA]</scope>
    <source>
        <strain evidence="4">cv. PA1801</strain>
    </source>
</reference>
<accession>A0A5B6U3M8</accession>
<dbReference type="InterPro" id="IPR021109">
    <property type="entry name" value="Peptidase_aspartic_dom_sf"/>
</dbReference>
<gene>
    <name evidence="3" type="ORF">EPI10_034466</name>
</gene>
<sequence>MERSPEPKIGRKPMRGNSSNQNKNTINPNDHTVCGRRLNRIEGKMQSMRTDVKQVQSECTNSTKPLTKLENQMSQLMSMMKDIKRQIGIGIPNNTENNPCREGKEHRPLEANNEPKSDEIVAPAIEPEVETTKDPAVAKIPFSSRLEENFLNLFKTLNVNLPLIELIEKVPKYAEFLKEIMPKHRKINVGEQVSISISYSVIISRQVTQKLKDPGSFTISIEIGSTHFNRALCELGTSINLIPLSIFEKLGSSAYPKEVLEDVLVKVCSFIISTNFVVLDFEEDREIPILLGRPFLAT</sequence>
<evidence type="ECO:0000313" key="4">
    <source>
        <dbReference type="Proteomes" id="UP000325315"/>
    </source>
</evidence>
<dbReference type="AlphaFoldDB" id="A0A5B6U3M8"/>
<feature type="compositionally biased region" description="Basic and acidic residues" evidence="2">
    <location>
        <begin position="99"/>
        <end position="111"/>
    </location>
</feature>
<dbReference type="Proteomes" id="UP000325315">
    <property type="component" value="Unassembled WGS sequence"/>
</dbReference>